<protein>
    <submittedName>
        <fullName evidence="1">Uncharacterized protein</fullName>
    </submittedName>
</protein>
<proteinExistence type="predicted"/>
<dbReference type="EMBL" id="VCHE01000096">
    <property type="protein sequence ID" value="KAB2571644.1"/>
    <property type="molecule type" value="Genomic_DNA"/>
</dbReference>
<evidence type="ECO:0000313" key="2">
    <source>
        <dbReference type="Proteomes" id="UP000325902"/>
    </source>
</evidence>
<evidence type="ECO:0000313" key="1">
    <source>
        <dbReference type="EMBL" id="KAB2571644.1"/>
    </source>
</evidence>
<comment type="caution">
    <text evidence="1">The sequence shown here is derived from an EMBL/GenBank/DDBJ whole genome shotgun (WGS) entry which is preliminary data.</text>
</comment>
<sequence>MMDIPFDGSFINRKLVESRIFHPPGSRIRVLAAAPQPHPPLLARCLTEKQLEKSFNSEEFHLCVCFRRSEARATNFIQSIDEDEDSPSHGKQLLNHVSDIAKVVRVKFEEVSQGRGRCTCGLDQDVQ</sequence>
<name>A0A5N5D2T8_9PEZI</name>
<keyword evidence="2" id="KW-1185">Reference proteome</keyword>
<organism evidence="1 2">
    <name type="scientific">Lasiodiplodia theobromae</name>
    <dbReference type="NCBI Taxonomy" id="45133"/>
    <lineage>
        <taxon>Eukaryota</taxon>
        <taxon>Fungi</taxon>
        <taxon>Dikarya</taxon>
        <taxon>Ascomycota</taxon>
        <taxon>Pezizomycotina</taxon>
        <taxon>Dothideomycetes</taxon>
        <taxon>Dothideomycetes incertae sedis</taxon>
        <taxon>Botryosphaeriales</taxon>
        <taxon>Botryosphaeriaceae</taxon>
        <taxon>Lasiodiplodia</taxon>
    </lineage>
</organism>
<dbReference type="Proteomes" id="UP000325902">
    <property type="component" value="Unassembled WGS sequence"/>
</dbReference>
<gene>
    <name evidence="1" type="ORF">DBV05_g9698</name>
</gene>
<accession>A0A5N5D2T8</accession>
<reference evidence="1 2" key="1">
    <citation type="journal article" date="2019" name="Sci. Rep.">
        <title>A multi-omics analysis of the grapevine pathogen Lasiodiplodia theobromae reveals that temperature affects the expression of virulence- and pathogenicity-related genes.</title>
        <authorList>
            <person name="Felix C."/>
            <person name="Meneses R."/>
            <person name="Goncalves M.F.M."/>
            <person name="Tilleman L."/>
            <person name="Duarte A.S."/>
            <person name="Jorrin-Novo J.V."/>
            <person name="Van de Peer Y."/>
            <person name="Deforce D."/>
            <person name="Van Nieuwerburgh F."/>
            <person name="Esteves A.C."/>
            <person name="Alves A."/>
        </authorList>
    </citation>
    <scope>NUCLEOTIDE SEQUENCE [LARGE SCALE GENOMIC DNA]</scope>
    <source>
        <strain evidence="1 2">LA-SOL3</strain>
    </source>
</reference>
<dbReference type="AlphaFoldDB" id="A0A5N5D2T8"/>